<protein>
    <submittedName>
        <fullName evidence="2">Acriflavin resistance protein</fullName>
    </submittedName>
</protein>
<feature type="transmembrane region" description="Helical" evidence="1">
    <location>
        <begin position="347"/>
        <end position="367"/>
    </location>
</feature>
<feature type="transmembrane region" description="Helical" evidence="1">
    <location>
        <begin position="939"/>
        <end position="958"/>
    </location>
</feature>
<keyword evidence="1" id="KW-0472">Membrane</keyword>
<dbReference type="eggNOG" id="COG0841">
    <property type="taxonomic scope" value="Bacteria"/>
</dbReference>
<dbReference type="InterPro" id="IPR027463">
    <property type="entry name" value="AcrB_DN_DC_subdom"/>
</dbReference>
<dbReference type="AlphaFoldDB" id="E4U197"/>
<feature type="transmembrane region" description="Helical" evidence="1">
    <location>
        <begin position="374"/>
        <end position="399"/>
    </location>
</feature>
<feature type="transmembrane region" description="Helical" evidence="1">
    <location>
        <begin position="515"/>
        <end position="537"/>
    </location>
</feature>
<sequence>MHKTAILRPVTTVMFALALIFFGLVERNGMPSALYPNVDFPIVIVTTTYKGANADIVESKVSDKIEEAVSGISGLDTLSSDSSKGISIVVAQFKLSKNLDEAVNDVRDKVSSIQLPNEVDKPSVDKYALNSSPVITLFLAGTDSQKVMKHADEILKPRLQRIEGVGGVTLKGLRKKQILISPDPALLAKYSLTMNDLTNIIKAQNIRMDGGKTVDPRHEYQILIDNDSKTVQALSDLRIREGLSLGDVATVSDTLAEERSYASLDGKAGVLLMVKKMTGANEIAIADALRAQLPALAALEPTMSLTPLQDATGYIRDTLHGVQFDLMLGSLLASLVIFLFLRNFTLTLIAAVSLPVSIFGVFAIMGWSGQTFNLLTLTALTLAIGIIIDDAIVVIENIFKRLEAGRDRLNAAIEGVSEILFSIIAISAMLLAVFVPIAKMSGIVGRFFTSFGVTIIAAIVVSFVIAVTLIPMIASQIAKGEHSPFYHKTEHFFVRMEERYRLLIHAVLKYKKTTLFSALGIFIVSIILSGTLGMVFMPKEDKSQFDITLKAPAGTSVEGMKHLSLDVQRRIGKIAEVEYCTLYVGRGDDQKANESALYVRLKPLHERTRSQSEIMKETRTMLGSLKGFTMTSVTEVNDIGGYEINTPYQVILKAQNMDDAEASAKKLMKLLKNIEGTTDVQSNIQPKAPQLNITVLTQNATRLGVNVDEIARVIADGYSGDGTITFIRERGKEYDVVMRLDDTKRMSIDTLNSLNVRTSEGGTVPISAVVSITQDYAPTTIKRFDRLKKVIVGADITKALPLDKLVSIVNERQGEWLGKGVAFELDGDAKHMQESNEAFGVAIGAALVMIYLILAALYESPLQPIIIMSALPLSFTGAFIGLWAAGMNMSLFSMMGLMLLLGLVGKNSTLVVDAANRLYHSGHELDESIVEAGVARLRPILMTTTAMCFGMLPLALSVGEGSGVKGPMGVAVICGLLLSTLTSLLVVPALYKVLAPLDNKIRKLYTIKK</sequence>
<keyword evidence="1" id="KW-1133">Transmembrane helix</keyword>
<feature type="transmembrane region" description="Helical" evidence="1">
    <location>
        <begin position="864"/>
        <end position="885"/>
    </location>
</feature>
<feature type="transmembrane region" description="Helical" evidence="1">
    <location>
        <begin position="450"/>
        <end position="474"/>
    </location>
</feature>
<feature type="transmembrane region" description="Helical" evidence="1">
    <location>
        <begin position="6"/>
        <end position="25"/>
    </location>
</feature>
<dbReference type="KEGG" id="sku:Sulku_1773"/>
<dbReference type="Gene3D" id="1.20.1640.10">
    <property type="entry name" value="Multidrug efflux transporter AcrB transmembrane domain"/>
    <property type="match status" value="2"/>
</dbReference>
<dbReference type="Gene3D" id="3.30.70.1440">
    <property type="entry name" value="Multidrug efflux transporter AcrB pore domain"/>
    <property type="match status" value="1"/>
</dbReference>
<dbReference type="PANTHER" id="PTHR32063">
    <property type="match status" value="1"/>
</dbReference>
<keyword evidence="1" id="KW-0812">Transmembrane</keyword>
<feature type="transmembrane region" description="Helical" evidence="1">
    <location>
        <begin position="838"/>
        <end position="858"/>
    </location>
</feature>
<evidence type="ECO:0000313" key="2">
    <source>
        <dbReference type="EMBL" id="ADR34434.1"/>
    </source>
</evidence>
<dbReference type="SUPFAM" id="SSF82714">
    <property type="entry name" value="Multidrug efflux transporter AcrB TolC docking domain, DN and DC subdomains"/>
    <property type="match status" value="2"/>
</dbReference>
<name>E4U197_SULKY</name>
<reference evidence="2 3" key="1">
    <citation type="journal article" date="2012" name="Stand. Genomic Sci.">
        <title>Complete genome sequence of the sulfur compounds oxidizing chemolithoautotroph Sulfuricurvum kujiense type strain (YK-1(T)).</title>
        <authorList>
            <person name="Han C."/>
            <person name="Kotsyurbenko O."/>
            <person name="Chertkov O."/>
            <person name="Held B."/>
            <person name="Lapidus A."/>
            <person name="Nolan M."/>
            <person name="Lucas S."/>
            <person name="Hammon N."/>
            <person name="Deshpande S."/>
            <person name="Cheng J.F."/>
            <person name="Tapia R."/>
            <person name="Goodwin L.A."/>
            <person name="Pitluck S."/>
            <person name="Liolios K."/>
            <person name="Pagani I."/>
            <person name="Ivanova N."/>
            <person name="Mavromatis K."/>
            <person name="Mikhailova N."/>
            <person name="Pati A."/>
            <person name="Chen A."/>
            <person name="Palaniappan K."/>
            <person name="Land M."/>
            <person name="Hauser L."/>
            <person name="Chang Y.J."/>
            <person name="Jeffries C.D."/>
            <person name="Brambilla E.M."/>
            <person name="Rohde M."/>
            <person name="Spring S."/>
            <person name="Sikorski J."/>
            <person name="Goker M."/>
            <person name="Woyke T."/>
            <person name="Bristow J."/>
            <person name="Eisen J.A."/>
            <person name="Markowitz V."/>
            <person name="Hugenholtz P."/>
            <person name="Kyrpides N.C."/>
            <person name="Klenk H.P."/>
            <person name="Detter J.C."/>
        </authorList>
    </citation>
    <scope>NUCLEOTIDE SEQUENCE [LARGE SCALE GENOMIC DNA]</scope>
    <source>
        <strain evidence="3">ATCC BAA-921 / DSM 16994 / JCM 11577 / YK-1</strain>
    </source>
</reference>
<dbReference type="Gene3D" id="3.30.2090.10">
    <property type="entry name" value="Multidrug efflux transporter AcrB TolC docking domain, DN and DC subdomains"/>
    <property type="match status" value="2"/>
</dbReference>
<dbReference type="PANTHER" id="PTHR32063:SF0">
    <property type="entry name" value="SWARMING MOTILITY PROTEIN SWRC"/>
    <property type="match status" value="1"/>
</dbReference>
<feature type="transmembrane region" description="Helical" evidence="1">
    <location>
        <begin position="419"/>
        <end position="438"/>
    </location>
</feature>
<dbReference type="Pfam" id="PF00873">
    <property type="entry name" value="ACR_tran"/>
    <property type="match status" value="1"/>
</dbReference>
<dbReference type="PRINTS" id="PR00702">
    <property type="entry name" value="ACRIFLAVINRP"/>
</dbReference>
<dbReference type="InterPro" id="IPR001036">
    <property type="entry name" value="Acrflvin-R"/>
</dbReference>
<evidence type="ECO:0000256" key="1">
    <source>
        <dbReference type="SAM" id="Phobius"/>
    </source>
</evidence>
<dbReference type="HOGENOM" id="CLU_002755_1_2_7"/>
<feature type="transmembrane region" description="Helical" evidence="1">
    <location>
        <begin position="970"/>
        <end position="991"/>
    </location>
</feature>
<keyword evidence="3" id="KW-1185">Reference proteome</keyword>
<dbReference type="SUPFAM" id="SSF82693">
    <property type="entry name" value="Multidrug efflux transporter AcrB pore domain, PN1, PN2, PC1 and PC2 subdomains"/>
    <property type="match status" value="3"/>
</dbReference>
<feature type="transmembrane region" description="Helical" evidence="1">
    <location>
        <begin position="324"/>
        <end position="341"/>
    </location>
</feature>
<proteinExistence type="predicted"/>
<accession>E4U197</accession>
<dbReference type="GO" id="GO:0042910">
    <property type="term" value="F:xenobiotic transmembrane transporter activity"/>
    <property type="evidence" value="ECO:0007669"/>
    <property type="project" value="TreeGrafter"/>
</dbReference>
<dbReference type="Gene3D" id="3.30.70.1430">
    <property type="entry name" value="Multidrug efflux transporter AcrB pore domain"/>
    <property type="match status" value="2"/>
</dbReference>
<dbReference type="STRING" id="709032.Sulku_1773"/>
<dbReference type="SUPFAM" id="SSF82866">
    <property type="entry name" value="Multidrug efflux transporter AcrB transmembrane domain"/>
    <property type="match status" value="2"/>
</dbReference>
<evidence type="ECO:0000313" key="3">
    <source>
        <dbReference type="Proteomes" id="UP000008721"/>
    </source>
</evidence>
<dbReference type="Gene3D" id="3.30.70.1320">
    <property type="entry name" value="Multidrug efflux transporter AcrB pore domain like"/>
    <property type="match status" value="1"/>
</dbReference>
<dbReference type="GO" id="GO:0005886">
    <property type="term" value="C:plasma membrane"/>
    <property type="evidence" value="ECO:0007669"/>
    <property type="project" value="TreeGrafter"/>
</dbReference>
<feature type="transmembrane region" description="Helical" evidence="1">
    <location>
        <begin position="897"/>
        <end position="919"/>
    </location>
</feature>
<dbReference type="OrthoDB" id="9806532at2"/>
<dbReference type="RefSeq" id="WP_013460631.1">
    <property type="nucleotide sequence ID" value="NC_014762.1"/>
</dbReference>
<dbReference type="Proteomes" id="UP000008721">
    <property type="component" value="Chromosome"/>
</dbReference>
<gene>
    <name evidence="2" type="ordered locus">Sulku_1773</name>
</gene>
<organism evidence="2 3">
    <name type="scientific">Sulfuricurvum kujiense (strain ATCC BAA-921 / DSM 16994 / JCM 11577 / YK-1)</name>
    <dbReference type="NCBI Taxonomy" id="709032"/>
    <lineage>
        <taxon>Bacteria</taxon>
        <taxon>Pseudomonadati</taxon>
        <taxon>Campylobacterota</taxon>
        <taxon>Epsilonproteobacteria</taxon>
        <taxon>Campylobacterales</taxon>
        <taxon>Sulfurimonadaceae</taxon>
        <taxon>Sulfuricurvum</taxon>
    </lineage>
</organism>
<dbReference type="EMBL" id="CP002355">
    <property type="protein sequence ID" value="ADR34434.1"/>
    <property type="molecule type" value="Genomic_DNA"/>
</dbReference>